<dbReference type="EMBL" id="VLJV01000001">
    <property type="protein sequence ID" value="TWH20823.1"/>
    <property type="molecule type" value="Genomic_DNA"/>
</dbReference>
<evidence type="ECO:0000313" key="2">
    <source>
        <dbReference type="EMBL" id="TWH20823.1"/>
    </source>
</evidence>
<dbReference type="InterPro" id="IPR046036">
    <property type="entry name" value="DUF5994"/>
</dbReference>
<evidence type="ECO:0000256" key="1">
    <source>
        <dbReference type="SAM" id="MobiDB-lite"/>
    </source>
</evidence>
<dbReference type="Proteomes" id="UP000317303">
    <property type="component" value="Unassembled WGS sequence"/>
</dbReference>
<accession>A0A660CGN2</accession>
<feature type="region of interest" description="Disordered" evidence="1">
    <location>
        <begin position="135"/>
        <end position="175"/>
    </location>
</feature>
<sequence>MMSSPRTPTIYQPARDVAWVPSRDVRLRMKQEARPTGHVDGAWWPRSRDLSAELPALLAAVSRQWGVCERFTYNMTMWEKAARNLIVDGVRVRLDAFRVQPADIVTVVSGRNRSRLTLLVVPPESTPAAAHAALTAASQPGNTDSVDVLLGRSELSDTTSSTERWEQEGGRVPTD</sequence>
<evidence type="ECO:0000313" key="3">
    <source>
        <dbReference type="Proteomes" id="UP000317303"/>
    </source>
</evidence>
<dbReference type="Pfam" id="PF19457">
    <property type="entry name" value="DUF5994"/>
    <property type="match status" value="1"/>
</dbReference>
<keyword evidence="3" id="KW-1185">Reference proteome</keyword>
<reference evidence="2 3" key="1">
    <citation type="submission" date="2019-07" db="EMBL/GenBank/DDBJ databases">
        <title>R&amp;d 2014.</title>
        <authorList>
            <person name="Klenk H.-P."/>
        </authorList>
    </citation>
    <scope>NUCLEOTIDE SEQUENCE [LARGE SCALE GENOMIC DNA]</scope>
    <source>
        <strain evidence="2 3">DSM 43194</strain>
    </source>
</reference>
<protein>
    <submittedName>
        <fullName evidence="2">Uncharacterized protein</fullName>
    </submittedName>
</protein>
<proteinExistence type="predicted"/>
<comment type="caution">
    <text evidence="2">The sequence shown here is derived from an EMBL/GenBank/DDBJ whole genome shotgun (WGS) entry which is preliminary data.</text>
</comment>
<organism evidence="2 3">
    <name type="scientific">Prauserella rugosa</name>
    <dbReference type="NCBI Taxonomy" id="43354"/>
    <lineage>
        <taxon>Bacteria</taxon>
        <taxon>Bacillati</taxon>
        <taxon>Actinomycetota</taxon>
        <taxon>Actinomycetes</taxon>
        <taxon>Pseudonocardiales</taxon>
        <taxon>Pseudonocardiaceae</taxon>
        <taxon>Prauserella</taxon>
    </lineage>
</organism>
<dbReference type="AlphaFoldDB" id="A0A660CGN2"/>
<feature type="compositionally biased region" description="Basic and acidic residues" evidence="1">
    <location>
        <begin position="163"/>
        <end position="175"/>
    </location>
</feature>
<gene>
    <name evidence="2" type="ORF">JD82_02672</name>
</gene>
<name>A0A660CGN2_9PSEU</name>